<comment type="similarity">
    <text evidence="2 12 13">Belongs to the TonB-dependent receptor family.</text>
</comment>
<keyword evidence="11 12" id="KW-0998">Cell outer membrane</keyword>
<keyword evidence="9 12" id="KW-0472">Membrane</keyword>
<feature type="domain" description="TonB-dependent receptor plug" evidence="16">
    <location>
        <begin position="46"/>
        <end position="152"/>
    </location>
</feature>
<dbReference type="InterPro" id="IPR037066">
    <property type="entry name" value="Plug_dom_sf"/>
</dbReference>
<evidence type="ECO:0000256" key="8">
    <source>
        <dbReference type="ARBA" id="ARBA00023077"/>
    </source>
</evidence>
<dbReference type="InterPro" id="IPR000531">
    <property type="entry name" value="Beta-barrel_TonB"/>
</dbReference>
<evidence type="ECO:0000256" key="2">
    <source>
        <dbReference type="ARBA" id="ARBA00009810"/>
    </source>
</evidence>
<dbReference type="Pfam" id="PF00593">
    <property type="entry name" value="TonB_dep_Rec_b-barrel"/>
    <property type="match status" value="1"/>
</dbReference>
<accession>A0ABY6B5U6</accession>
<evidence type="ECO:0000256" key="1">
    <source>
        <dbReference type="ARBA" id="ARBA00004571"/>
    </source>
</evidence>
<evidence type="ECO:0000256" key="13">
    <source>
        <dbReference type="RuleBase" id="RU003357"/>
    </source>
</evidence>
<keyword evidence="7" id="KW-0406">Ion transport</keyword>
<dbReference type="Pfam" id="PF07715">
    <property type="entry name" value="Plug"/>
    <property type="match status" value="1"/>
</dbReference>
<dbReference type="Proteomes" id="UP001064933">
    <property type="component" value="Chromosome"/>
</dbReference>
<organism evidence="17 18">
    <name type="scientific">Roseateles amylovorans</name>
    <dbReference type="NCBI Taxonomy" id="2978473"/>
    <lineage>
        <taxon>Bacteria</taxon>
        <taxon>Pseudomonadati</taxon>
        <taxon>Pseudomonadota</taxon>
        <taxon>Betaproteobacteria</taxon>
        <taxon>Burkholderiales</taxon>
        <taxon>Sphaerotilaceae</taxon>
        <taxon>Roseateles</taxon>
    </lineage>
</organism>
<dbReference type="Gene3D" id="2.40.170.20">
    <property type="entry name" value="TonB-dependent receptor, beta-barrel domain"/>
    <property type="match status" value="1"/>
</dbReference>
<evidence type="ECO:0000256" key="14">
    <source>
        <dbReference type="SAM" id="SignalP"/>
    </source>
</evidence>
<dbReference type="Gene3D" id="2.170.130.10">
    <property type="entry name" value="TonB-dependent receptor, plug domain"/>
    <property type="match status" value="1"/>
</dbReference>
<evidence type="ECO:0000256" key="3">
    <source>
        <dbReference type="ARBA" id="ARBA00022448"/>
    </source>
</evidence>
<keyword evidence="5 12" id="KW-0812">Transmembrane</keyword>
<feature type="domain" description="TonB-dependent receptor-like beta-barrel" evidence="15">
    <location>
        <begin position="170"/>
        <end position="593"/>
    </location>
</feature>
<evidence type="ECO:0000256" key="10">
    <source>
        <dbReference type="ARBA" id="ARBA00023170"/>
    </source>
</evidence>
<reference evidence="17" key="1">
    <citation type="submission" date="2022-10" db="EMBL/GenBank/DDBJ databases">
        <title>Characterization and whole genome sequencing of a new Roseateles species, isolated from fresh water.</title>
        <authorList>
            <person name="Guliayeva D.Y."/>
            <person name="Akhremchuk A.E."/>
            <person name="Sikolenko M.A."/>
            <person name="Valentovich L.N."/>
            <person name="Sidarenka A.V."/>
        </authorList>
    </citation>
    <scope>NUCLEOTIDE SEQUENCE</scope>
    <source>
        <strain evidence="17">BIM B-1768</strain>
    </source>
</reference>
<name>A0ABY6B5U6_9BURK</name>
<evidence type="ECO:0000259" key="16">
    <source>
        <dbReference type="Pfam" id="PF07715"/>
    </source>
</evidence>
<evidence type="ECO:0000256" key="9">
    <source>
        <dbReference type="ARBA" id="ARBA00023136"/>
    </source>
</evidence>
<evidence type="ECO:0000256" key="5">
    <source>
        <dbReference type="ARBA" id="ARBA00022692"/>
    </source>
</evidence>
<dbReference type="InterPro" id="IPR036942">
    <property type="entry name" value="Beta-barrel_TonB_sf"/>
</dbReference>
<evidence type="ECO:0000313" key="17">
    <source>
        <dbReference type="EMBL" id="UXH80733.1"/>
    </source>
</evidence>
<evidence type="ECO:0000256" key="6">
    <source>
        <dbReference type="ARBA" id="ARBA00022729"/>
    </source>
</evidence>
<feature type="signal peptide" evidence="14">
    <location>
        <begin position="1"/>
        <end position="28"/>
    </location>
</feature>
<dbReference type="SUPFAM" id="SSF56935">
    <property type="entry name" value="Porins"/>
    <property type="match status" value="1"/>
</dbReference>
<dbReference type="PANTHER" id="PTHR30069">
    <property type="entry name" value="TONB-DEPENDENT OUTER MEMBRANE RECEPTOR"/>
    <property type="match status" value="1"/>
</dbReference>
<comment type="subcellular location">
    <subcellularLocation>
        <location evidence="1 12">Cell outer membrane</location>
        <topology evidence="1 12">Multi-pass membrane protein</topology>
    </subcellularLocation>
</comment>
<keyword evidence="10 17" id="KW-0675">Receptor</keyword>
<keyword evidence="18" id="KW-1185">Reference proteome</keyword>
<gene>
    <name evidence="17" type="ORF">N4261_12995</name>
</gene>
<evidence type="ECO:0000259" key="15">
    <source>
        <dbReference type="Pfam" id="PF00593"/>
    </source>
</evidence>
<evidence type="ECO:0000256" key="7">
    <source>
        <dbReference type="ARBA" id="ARBA00023065"/>
    </source>
</evidence>
<keyword evidence="3 12" id="KW-0813">Transport</keyword>
<dbReference type="CDD" id="cd01347">
    <property type="entry name" value="ligand_gated_channel"/>
    <property type="match status" value="1"/>
</dbReference>
<proteinExistence type="inferred from homology"/>
<evidence type="ECO:0000256" key="11">
    <source>
        <dbReference type="ARBA" id="ARBA00023237"/>
    </source>
</evidence>
<protein>
    <submittedName>
        <fullName evidence="17">TonB-dependent receptor</fullName>
    </submittedName>
</protein>
<keyword evidence="8 13" id="KW-0798">TonB box</keyword>
<evidence type="ECO:0000313" key="18">
    <source>
        <dbReference type="Proteomes" id="UP001064933"/>
    </source>
</evidence>
<keyword evidence="4 12" id="KW-1134">Transmembrane beta strand</keyword>
<dbReference type="PANTHER" id="PTHR30069:SF53">
    <property type="entry name" value="COLICIN I RECEPTOR-RELATED"/>
    <property type="match status" value="1"/>
</dbReference>
<evidence type="ECO:0000256" key="12">
    <source>
        <dbReference type="PROSITE-ProRule" id="PRU01360"/>
    </source>
</evidence>
<evidence type="ECO:0000256" key="4">
    <source>
        <dbReference type="ARBA" id="ARBA00022452"/>
    </source>
</evidence>
<dbReference type="InterPro" id="IPR012910">
    <property type="entry name" value="Plug_dom"/>
</dbReference>
<sequence length="623" mass="66666">MSSFHLRATANAALLVLITAPALPTAFAQTRIDPVVVTGTREAQPLRDAIADVVLIDTATLRDSGTASLADVLQRYAGVQLLRNGGPGQTTGYFVRGASSNSTVVLIDGVRVGSATLGQTALEAMSLSQIDRIEVLRGPASGLYGADAVGGVIQVFTRKGQGAFNVTGYAAVGEDRSREGSFGLSGAQGGFDYAAGLSRETSHGRTAIRPNDQFGNYNPDKDGYGRTVGSARLGFTPAEGHHVGVSFIQSKLNAQYDGADYRPDFSVDPSADFRNRLTTRTVTADYRGQLSLLWTTQLQVAKSTDDLSSGGQLVDRFKTDRDQISWQNTLRFAPGQQLLLAYEHLREKAQSTVYLANDKRTNNAVFAGYTGQFGAAGVEASLRSDDNSIYGGNTTGSLGASYALSSTLKLRAVAGTTFRAPTFNDLDYPGYGVRSLQPEEGRSVELGLNWQSGNSSAGATVYRNKVRNLIGTENDPTRCPPGYDFGCATNTSRATLEGVTLTGAHRLGNLSLRATVDFLDAKNDDSGSRLIRRAAHQESISADYDTGVWSAGASLTDVGARPDGVTLGAYAVLDLRASWRFLPQWRLEAKLLNAADRDIQPVRDYQGLGRQAWVGVRYDMKGF</sequence>
<dbReference type="RefSeq" id="WP_261760550.1">
    <property type="nucleotide sequence ID" value="NZ_CP104562.2"/>
</dbReference>
<keyword evidence="6 14" id="KW-0732">Signal</keyword>
<feature type="chain" id="PRO_5046722218" evidence="14">
    <location>
        <begin position="29"/>
        <end position="623"/>
    </location>
</feature>
<dbReference type="InterPro" id="IPR039426">
    <property type="entry name" value="TonB-dep_rcpt-like"/>
</dbReference>
<dbReference type="EMBL" id="CP104562">
    <property type="protein sequence ID" value="UXH80733.1"/>
    <property type="molecule type" value="Genomic_DNA"/>
</dbReference>
<dbReference type="PROSITE" id="PS52016">
    <property type="entry name" value="TONB_DEPENDENT_REC_3"/>
    <property type="match status" value="1"/>
</dbReference>